<dbReference type="GO" id="GO:0008757">
    <property type="term" value="F:S-adenosylmethionine-dependent methyltransferase activity"/>
    <property type="evidence" value="ECO:0007669"/>
    <property type="project" value="InterPro"/>
</dbReference>
<dbReference type="InterPro" id="IPR029063">
    <property type="entry name" value="SAM-dependent_MTases_sf"/>
</dbReference>
<protein>
    <submittedName>
        <fullName evidence="2">Ubiquinone/menaquinone biosynthesis C-methylase UbiE</fullName>
    </submittedName>
</protein>
<proteinExistence type="predicted"/>
<gene>
    <name evidence="2" type="ORF">SAMN05661093_09092</name>
</gene>
<feature type="domain" description="Methyltransferase type 11" evidence="1">
    <location>
        <begin position="49"/>
        <end position="142"/>
    </location>
</feature>
<dbReference type="AlphaFoldDB" id="A0A1W2FUW1"/>
<dbReference type="Proteomes" id="UP000192674">
    <property type="component" value="Unassembled WGS sequence"/>
</dbReference>
<accession>A0A1W2FUW1</accession>
<dbReference type="PANTHER" id="PTHR42912:SF96">
    <property type="entry name" value="METHYLTRANSFERASE DOMAIN-CONTAINING PROTEIN"/>
    <property type="match status" value="1"/>
</dbReference>
<evidence type="ECO:0000313" key="2">
    <source>
        <dbReference type="EMBL" id="SMD25398.1"/>
    </source>
</evidence>
<evidence type="ECO:0000313" key="3">
    <source>
        <dbReference type="Proteomes" id="UP000192674"/>
    </source>
</evidence>
<dbReference type="RefSeq" id="WP_084433396.1">
    <property type="nucleotide sequence ID" value="NZ_FWXV01000011.1"/>
</dbReference>
<dbReference type="SUPFAM" id="SSF53335">
    <property type="entry name" value="S-adenosyl-L-methionine-dependent methyltransferases"/>
    <property type="match status" value="1"/>
</dbReference>
<dbReference type="PANTHER" id="PTHR42912">
    <property type="entry name" value="METHYLTRANSFERASE"/>
    <property type="match status" value="1"/>
</dbReference>
<dbReference type="Gene3D" id="3.40.50.150">
    <property type="entry name" value="Vaccinia Virus protein VP39"/>
    <property type="match status" value="1"/>
</dbReference>
<name>A0A1W2FUW1_KIBAR</name>
<keyword evidence="2" id="KW-0808">Transferase</keyword>
<reference evidence="2 3" key="1">
    <citation type="submission" date="2017-04" db="EMBL/GenBank/DDBJ databases">
        <authorList>
            <person name="Afonso C.L."/>
            <person name="Miller P.J."/>
            <person name="Scott M.A."/>
            <person name="Spackman E."/>
            <person name="Goraichik I."/>
            <person name="Dimitrov K.M."/>
            <person name="Suarez D.L."/>
            <person name="Swayne D.E."/>
        </authorList>
    </citation>
    <scope>NUCLEOTIDE SEQUENCE [LARGE SCALE GENOMIC DNA]</scope>
    <source>
        <strain evidence="2 3">DSM 43828</strain>
    </source>
</reference>
<dbReference type="OrthoDB" id="65624at2"/>
<sequence>MSKDVNADRLRAKWDEYAPRYDRAISFFERMQFRGGREWVCSQARGEVLEVAVGTGLNLALYPADVRLTGVDFSQAMLELARARAAELGREIDLRQGDAQALPFPDASFDTVVCTLGLCGFPDERAAIAEMHRVLRPNGTLLLLDHVGSHHRLIYFGQWLVEKLTVRMLGDYQTRRPLPLVEQAGFVVHRQERLKAGMVERVAATKPAAAGN</sequence>
<keyword evidence="3" id="KW-1185">Reference proteome</keyword>
<dbReference type="CDD" id="cd02440">
    <property type="entry name" value="AdoMet_MTases"/>
    <property type="match status" value="1"/>
</dbReference>
<dbReference type="EMBL" id="FWXV01000011">
    <property type="protein sequence ID" value="SMD25398.1"/>
    <property type="molecule type" value="Genomic_DNA"/>
</dbReference>
<keyword evidence="2" id="KW-0830">Ubiquinone</keyword>
<keyword evidence="2" id="KW-0489">Methyltransferase</keyword>
<dbReference type="InterPro" id="IPR050508">
    <property type="entry name" value="Methyltransf_Superfamily"/>
</dbReference>
<dbReference type="GO" id="GO:0032259">
    <property type="term" value="P:methylation"/>
    <property type="evidence" value="ECO:0007669"/>
    <property type="project" value="UniProtKB-KW"/>
</dbReference>
<dbReference type="Pfam" id="PF08241">
    <property type="entry name" value="Methyltransf_11"/>
    <property type="match status" value="1"/>
</dbReference>
<organism evidence="2 3">
    <name type="scientific">Kibdelosporangium aridum</name>
    <dbReference type="NCBI Taxonomy" id="2030"/>
    <lineage>
        <taxon>Bacteria</taxon>
        <taxon>Bacillati</taxon>
        <taxon>Actinomycetota</taxon>
        <taxon>Actinomycetes</taxon>
        <taxon>Pseudonocardiales</taxon>
        <taxon>Pseudonocardiaceae</taxon>
        <taxon>Kibdelosporangium</taxon>
    </lineage>
</organism>
<evidence type="ECO:0000259" key="1">
    <source>
        <dbReference type="Pfam" id="PF08241"/>
    </source>
</evidence>
<dbReference type="InterPro" id="IPR013216">
    <property type="entry name" value="Methyltransf_11"/>
</dbReference>